<dbReference type="InterPro" id="IPR027843">
    <property type="entry name" value="DUF4440"/>
</dbReference>
<organism evidence="3 4">
    <name type="scientific">Novosphingobium malaysiense</name>
    <dbReference type="NCBI Taxonomy" id="1348853"/>
    <lineage>
        <taxon>Bacteria</taxon>
        <taxon>Pseudomonadati</taxon>
        <taxon>Pseudomonadota</taxon>
        <taxon>Alphaproteobacteria</taxon>
        <taxon>Sphingomonadales</taxon>
        <taxon>Sphingomonadaceae</taxon>
        <taxon>Novosphingobium</taxon>
    </lineage>
</organism>
<evidence type="ECO:0000259" key="2">
    <source>
        <dbReference type="Pfam" id="PF14534"/>
    </source>
</evidence>
<dbReference type="EMBL" id="JTDI01000003">
    <property type="protein sequence ID" value="KHK91303.1"/>
    <property type="molecule type" value="Genomic_DNA"/>
</dbReference>
<feature type="chain" id="PRO_5002069087" description="DUF4440 domain-containing protein" evidence="1">
    <location>
        <begin position="22"/>
        <end position="159"/>
    </location>
</feature>
<dbReference type="OrthoDB" id="953853at2"/>
<comment type="caution">
    <text evidence="3">The sequence shown here is derived from an EMBL/GenBank/DDBJ whole genome shotgun (WGS) entry which is preliminary data.</text>
</comment>
<feature type="domain" description="DUF4440" evidence="2">
    <location>
        <begin position="42"/>
        <end position="149"/>
    </location>
</feature>
<evidence type="ECO:0000313" key="4">
    <source>
        <dbReference type="Proteomes" id="UP000031057"/>
    </source>
</evidence>
<accession>A0A0B1ZPV5</accession>
<reference evidence="3 4" key="1">
    <citation type="submission" date="2014-10" db="EMBL/GenBank/DDBJ databases">
        <title>Genome sequence of Novosphingobium malaysiense MUSC 273(T).</title>
        <authorList>
            <person name="Lee L.-H."/>
        </authorList>
    </citation>
    <scope>NUCLEOTIDE SEQUENCE [LARGE SCALE GENOMIC DNA]</scope>
    <source>
        <strain evidence="3 4">MUSC 273</strain>
    </source>
</reference>
<proteinExistence type="predicted"/>
<dbReference type="Proteomes" id="UP000031057">
    <property type="component" value="Unassembled WGS sequence"/>
</dbReference>
<keyword evidence="1" id="KW-0732">Signal</keyword>
<dbReference type="InterPro" id="IPR032710">
    <property type="entry name" value="NTF2-like_dom_sf"/>
</dbReference>
<dbReference type="STRING" id="1348853.LK12_10520"/>
<evidence type="ECO:0000256" key="1">
    <source>
        <dbReference type="SAM" id="SignalP"/>
    </source>
</evidence>
<dbReference type="Gene3D" id="3.10.450.50">
    <property type="match status" value="1"/>
</dbReference>
<gene>
    <name evidence="3" type="ORF">LK12_10520</name>
</gene>
<dbReference type="Pfam" id="PF14534">
    <property type="entry name" value="DUF4440"/>
    <property type="match status" value="1"/>
</dbReference>
<dbReference type="RefSeq" id="WP_039283217.1">
    <property type="nucleotide sequence ID" value="NZ_JTDI01000003.1"/>
</dbReference>
<sequence length="159" mass="16843">MRNIQFALGLAALTLGGVGIAGCSTQTTAEAAQPLTEAQADAVLADFAEAVGSMDLGTIDKWYADDIVAFDAGEPGRISGKVSMHVANARFVDMKFDHAEMPDAKIQILGPDLFIASGLAHLTSTAGKVKEADYRYTEVFQKQADGSWQSIHEHIDAAS</sequence>
<keyword evidence="4" id="KW-1185">Reference proteome</keyword>
<name>A0A0B1ZPV5_9SPHN</name>
<dbReference type="PROSITE" id="PS51257">
    <property type="entry name" value="PROKAR_LIPOPROTEIN"/>
    <property type="match status" value="1"/>
</dbReference>
<evidence type="ECO:0000313" key="3">
    <source>
        <dbReference type="EMBL" id="KHK91303.1"/>
    </source>
</evidence>
<feature type="signal peptide" evidence="1">
    <location>
        <begin position="1"/>
        <end position="21"/>
    </location>
</feature>
<dbReference type="AlphaFoldDB" id="A0A0B1ZPV5"/>
<protein>
    <recommendedName>
        <fullName evidence="2">DUF4440 domain-containing protein</fullName>
    </recommendedName>
</protein>
<dbReference type="SUPFAM" id="SSF54427">
    <property type="entry name" value="NTF2-like"/>
    <property type="match status" value="1"/>
</dbReference>